<dbReference type="Gene3D" id="3.30.1050.10">
    <property type="entry name" value="SCP2 sterol-binding domain"/>
    <property type="match status" value="1"/>
</dbReference>
<dbReference type="Proteomes" id="UP001328107">
    <property type="component" value="Unassembled WGS sequence"/>
</dbReference>
<feature type="non-terminal residue" evidence="2">
    <location>
        <position position="1"/>
    </location>
</feature>
<name>A0AAN5HYX8_9BILA</name>
<dbReference type="PANTHER" id="PTHR10094:SF25">
    <property type="entry name" value="SCP2 STEROL-BINDING DOMAIN-CONTAINING PROTEIN 1"/>
    <property type="match status" value="1"/>
</dbReference>
<dbReference type="InterPro" id="IPR003033">
    <property type="entry name" value="SCP2_sterol-bd_dom"/>
</dbReference>
<gene>
    <name evidence="2" type="ORF">PMAYCL1PPCAC_16168</name>
</gene>
<dbReference type="SUPFAM" id="SSF55718">
    <property type="entry name" value="SCP-like"/>
    <property type="match status" value="1"/>
</dbReference>
<accession>A0AAN5HYX8</accession>
<feature type="domain" description="SCP2" evidence="1">
    <location>
        <begin position="35"/>
        <end position="127"/>
    </location>
</feature>
<dbReference type="InterPro" id="IPR036527">
    <property type="entry name" value="SCP2_sterol-bd_dom_sf"/>
</dbReference>
<dbReference type="PANTHER" id="PTHR10094">
    <property type="entry name" value="STEROL CARRIER PROTEIN 2 SCP-2 FAMILY PROTEIN"/>
    <property type="match status" value="1"/>
</dbReference>
<protein>
    <recommendedName>
        <fullName evidence="1">SCP2 domain-containing protein</fullName>
    </recommendedName>
</protein>
<dbReference type="EMBL" id="BTRK01000004">
    <property type="protein sequence ID" value="GMR45973.1"/>
    <property type="molecule type" value="Genomic_DNA"/>
</dbReference>
<proteinExistence type="predicted"/>
<evidence type="ECO:0000313" key="3">
    <source>
        <dbReference type="Proteomes" id="UP001328107"/>
    </source>
</evidence>
<reference evidence="3" key="1">
    <citation type="submission" date="2022-10" db="EMBL/GenBank/DDBJ databases">
        <title>Genome assembly of Pristionchus species.</title>
        <authorList>
            <person name="Yoshida K."/>
            <person name="Sommer R.J."/>
        </authorList>
    </citation>
    <scope>NUCLEOTIDE SEQUENCE [LARGE SCALE GENOMIC DNA]</scope>
    <source>
        <strain evidence="3">RS5460</strain>
    </source>
</reference>
<dbReference type="Pfam" id="PF02036">
    <property type="entry name" value="SCP2"/>
    <property type="match status" value="1"/>
</dbReference>
<evidence type="ECO:0000313" key="2">
    <source>
        <dbReference type="EMBL" id="GMR45973.1"/>
    </source>
</evidence>
<sequence>AQVALMLADGAQPASLPASHRSDDVMAEIKERANIENVLVKQADQLVVRFLIMGANGQTKNWLVDLKSVPPFVGHNDSAYAELDVSLSDDTFMEMAAGKITPWQAFTTGQVKVSGRMGRAMLLETILNPSMLKMKL</sequence>
<comment type="caution">
    <text evidence="2">The sequence shown here is derived from an EMBL/GenBank/DDBJ whole genome shotgun (WGS) entry which is preliminary data.</text>
</comment>
<evidence type="ECO:0000259" key="1">
    <source>
        <dbReference type="Pfam" id="PF02036"/>
    </source>
</evidence>
<keyword evidence="3" id="KW-1185">Reference proteome</keyword>
<dbReference type="GO" id="GO:0005829">
    <property type="term" value="C:cytosol"/>
    <property type="evidence" value="ECO:0007669"/>
    <property type="project" value="TreeGrafter"/>
</dbReference>
<organism evidence="2 3">
    <name type="scientific">Pristionchus mayeri</name>
    <dbReference type="NCBI Taxonomy" id="1317129"/>
    <lineage>
        <taxon>Eukaryota</taxon>
        <taxon>Metazoa</taxon>
        <taxon>Ecdysozoa</taxon>
        <taxon>Nematoda</taxon>
        <taxon>Chromadorea</taxon>
        <taxon>Rhabditida</taxon>
        <taxon>Rhabditina</taxon>
        <taxon>Diplogasteromorpha</taxon>
        <taxon>Diplogasteroidea</taxon>
        <taxon>Neodiplogasteridae</taxon>
        <taxon>Pristionchus</taxon>
    </lineage>
</organism>
<dbReference type="AlphaFoldDB" id="A0AAN5HYX8"/>